<dbReference type="EMBL" id="JAUIZM010000003">
    <property type="protein sequence ID" value="KAK1391409.1"/>
    <property type="molecule type" value="Genomic_DNA"/>
</dbReference>
<reference evidence="1" key="1">
    <citation type="submission" date="2023-02" db="EMBL/GenBank/DDBJ databases">
        <title>Genome of toxic invasive species Heracleum sosnowskyi carries increased number of genes despite the absence of recent whole-genome duplications.</title>
        <authorList>
            <person name="Schelkunov M."/>
            <person name="Shtratnikova V."/>
            <person name="Makarenko M."/>
            <person name="Klepikova A."/>
            <person name="Omelchenko D."/>
            <person name="Novikova G."/>
            <person name="Obukhova E."/>
            <person name="Bogdanov V."/>
            <person name="Penin A."/>
            <person name="Logacheva M."/>
        </authorList>
    </citation>
    <scope>NUCLEOTIDE SEQUENCE</scope>
    <source>
        <strain evidence="1">Hsosn_3</strain>
        <tissue evidence="1">Leaf</tissue>
    </source>
</reference>
<gene>
    <name evidence="1" type="ORF">POM88_010465</name>
</gene>
<dbReference type="Proteomes" id="UP001237642">
    <property type="component" value="Unassembled WGS sequence"/>
</dbReference>
<protein>
    <submittedName>
        <fullName evidence="1">Uncharacterized protein</fullName>
    </submittedName>
</protein>
<proteinExistence type="predicted"/>
<name>A0AAD8IUE9_9APIA</name>
<accession>A0AAD8IUE9</accession>
<dbReference type="AlphaFoldDB" id="A0AAD8IUE9"/>
<evidence type="ECO:0000313" key="2">
    <source>
        <dbReference type="Proteomes" id="UP001237642"/>
    </source>
</evidence>
<reference evidence="1" key="2">
    <citation type="submission" date="2023-05" db="EMBL/GenBank/DDBJ databases">
        <authorList>
            <person name="Schelkunov M.I."/>
        </authorList>
    </citation>
    <scope>NUCLEOTIDE SEQUENCE</scope>
    <source>
        <strain evidence="1">Hsosn_3</strain>
        <tissue evidence="1">Leaf</tissue>
    </source>
</reference>
<organism evidence="1 2">
    <name type="scientific">Heracleum sosnowskyi</name>
    <dbReference type="NCBI Taxonomy" id="360622"/>
    <lineage>
        <taxon>Eukaryota</taxon>
        <taxon>Viridiplantae</taxon>
        <taxon>Streptophyta</taxon>
        <taxon>Embryophyta</taxon>
        <taxon>Tracheophyta</taxon>
        <taxon>Spermatophyta</taxon>
        <taxon>Magnoliopsida</taxon>
        <taxon>eudicotyledons</taxon>
        <taxon>Gunneridae</taxon>
        <taxon>Pentapetalae</taxon>
        <taxon>asterids</taxon>
        <taxon>campanulids</taxon>
        <taxon>Apiales</taxon>
        <taxon>Apiaceae</taxon>
        <taxon>Apioideae</taxon>
        <taxon>apioid superclade</taxon>
        <taxon>Tordylieae</taxon>
        <taxon>Tordyliinae</taxon>
        <taxon>Heracleum</taxon>
    </lineage>
</organism>
<comment type="caution">
    <text evidence="1">The sequence shown here is derived from an EMBL/GenBank/DDBJ whole genome shotgun (WGS) entry which is preliminary data.</text>
</comment>
<sequence>MEENGESIALIGSAASHDRSTGTGVVMWVLRQSENSYTWEKKFTLEAGRNYEVLPQPVPGLRGFYGQSCYPAVQAMGGFINKNELVMRRWTRTSDCQGYIHREYLLYNAENGFQQQIQAPEEETGEAFLQRINILTESLVLLTETTMPPIPSLEVARSACFYNKTRPKISLCNIIVPDLVRQHGSSREGVYHGVP</sequence>
<keyword evidence="2" id="KW-1185">Reference proteome</keyword>
<evidence type="ECO:0000313" key="1">
    <source>
        <dbReference type="EMBL" id="KAK1391409.1"/>
    </source>
</evidence>